<feature type="transmembrane region" description="Helical" evidence="6">
    <location>
        <begin position="67"/>
        <end position="91"/>
    </location>
</feature>
<evidence type="ECO:0000256" key="3">
    <source>
        <dbReference type="ARBA" id="ARBA00022824"/>
    </source>
</evidence>
<protein>
    <submittedName>
        <fullName evidence="7">Uncharacterized protein</fullName>
    </submittedName>
</protein>
<evidence type="ECO:0000256" key="5">
    <source>
        <dbReference type="ARBA" id="ARBA00023136"/>
    </source>
</evidence>
<keyword evidence="5 6" id="KW-0472">Membrane</keyword>
<dbReference type="GeneID" id="54304270"/>
<accession>A0A6A6BCX3</accession>
<dbReference type="Proteomes" id="UP000799438">
    <property type="component" value="Unassembled WGS sequence"/>
</dbReference>
<comment type="subcellular location">
    <subcellularLocation>
        <location evidence="1">Endoplasmic reticulum membrane</location>
        <topology evidence="1">Multi-pass membrane protein</topology>
    </subcellularLocation>
</comment>
<evidence type="ECO:0000256" key="1">
    <source>
        <dbReference type="ARBA" id="ARBA00004477"/>
    </source>
</evidence>
<dbReference type="AlphaFoldDB" id="A0A6A6BCX3"/>
<dbReference type="Pfam" id="PF11779">
    <property type="entry name" value="SPT_ssu-like"/>
    <property type="match status" value="1"/>
</dbReference>
<organism evidence="7 8">
    <name type="scientific">Aplosporella prunicola CBS 121167</name>
    <dbReference type="NCBI Taxonomy" id="1176127"/>
    <lineage>
        <taxon>Eukaryota</taxon>
        <taxon>Fungi</taxon>
        <taxon>Dikarya</taxon>
        <taxon>Ascomycota</taxon>
        <taxon>Pezizomycotina</taxon>
        <taxon>Dothideomycetes</taxon>
        <taxon>Dothideomycetes incertae sedis</taxon>
        <taxon>Botryosphaeriales</taxon>
        <taxon>Aplosporellaceae</taxon>
        <taxon>Aplosporella</taxon>
    </lineage>
</organism>
<keyword evidence="8" id="KW-1185">Reference proteome</keyword>
<evidence type="ECO:0000256" key="4">
    <source>
        <dbReference type="ARBA" id="ARBA00022989"/>
    </source>
</evidence>
<evidence type="ECO:0000256" key="2">
    <source>
        <dbReference type="ARBA" id="ARBA00022692"/>
    </source>
</evidence>
<evidence type="ECO:0000256" key="6">
    <source>
        <dbReference type="SAM" id="Phobius"/>
    </source>
</evidence>
<gene>
    <name evidence="7" type="ORF">K452DRAFT_50797</name>
</gene>
<keyword evidence="2 6" id="KW-0812">Transmembrane</keyword>
<dbReference type="OrthoDB" id="202672at2759"/>
<proteinExistence type="predicted"/>
<dbReference type="EMBL" id="ML995489">
    <property type="protein sequence ID" value="KAF2140747.1"/>
    <property type="molecule type" value="Genomic_DNA"/>
</dbReference>
<keyword evidence="4 6" id="KW-1133">Transmembrane helix</keyword>
<dbReference type="GO" id="GO:0005789">
    <property type="term" value="C:endoplasmic reticulum membrane"/>
    <property type="evidence" value="ECO:0007669"/>
    <property type="project" value="UniProtKB-SubCell"/>
</dbReference>
<dbReference type="RefSeq" id="XP_033396460.1">
    <property type="nucleotide sequence ID" value="XM_033546763.1"/>
</dbReference>
<name>A0A6A6BCX3_9PEZI</name>
<evidence type="ECO:0000313" key="7">
    <source>
        <dbReference type="EMBL" id="KAF2140747.1"/>
    </source>
</evidence>
<dbReference type="InterPro" id="IPR024512">
    <property type="entry name" value="Ser_palmitoyltrfase_ssu-like"/>
</dbReference>
<sequence length="139" mass="15868">MATLQLHATCNIRTLVMDAFTKNNFAMQKPVMNQPSLRDTSSEQMRSLVYRFEVTYGLYVMDCWEKIIIYAFFAFTLSFALWQAIIPLSIISFRVLSRQLALEPTSFYSVLEHLSSGMYGTIYMGPMLEAVNASASIHL</sequence>
<evidence type="ECO:0000313" key="8">
    <source>
        <dbReference type="Proteomes" id="UP000799438"/>
    </source>
</evidence>
<reference evidence="7" key="1">
    <citation type="journal article" date="2020" name="Stud. Mycol.">
        <title>101 Dothideomycetes genomes: a test case for predicting lifestyles and emergence of pathogens.</title>
        <authorList>
            <person name="Haridas S."/>
            <person name="Albert R."/>
            <person name="Binder M."/>
            <person name="Bloem J."/>
            <person name="Labutti K."/>
            <person name="Salamov A."/>
            <person name="Andreopoulos B."/>
            <person name="Baker S."/>
            <person name="Barry K."/>
            <person name="Bills G."/>
            <person name="Bluhm B."/>
            <person name="Cannon C."/>
            <person name="Castanera R."/>
            <person name="Culley D."/>
            <person name="Daum C."/>
            <person name="Ezra D."/>
            <person name="Gonzalez J."/>
            <person name="Henrissat B."/>
            <person name="Kuo A."/>
            <person name="Liang C."/>
            <person name="Lipzen A."/>
            <person name="Lutzoni F."/>
            <person name="Magnuson J."/>
            <person name="Mondo S."/>
            <person name="Nolan M."/>
            <person name="Ohm R."/>
            <person name="Pangilinan J."/>
            <person name="Park H.-J."/>
            <person name="Ramirez L."/>
            <person name="Alfaro M."/>
            <person name="Sun H."/>
            <person name="Tritt A."/>
            <person name="Yoshinaga Y."/>
            <person name="Zwiers L.-H."/>
            <person name="Turgeon B."/>
            <person name="Goodwin S."/>
            <person name="Spatafora J."/>
            <person name="Crous P."/>
            <person name="Grigoriev I."/>
        </authorList>
    </citation>
    <scope>NUCLEOTIDE SEQUENCE</scope>
    <source>
        <strain evidence="7">CBS 121167</strain>
    </source>
</reference>
<keyword evidence="3" id="KW-0256">Endoplasmic reticulum</keyword>